<reference evidence="3" key="1">
    <citation type="journal article" date="2019" name="Int. J. Syst. Evol. Microbiol.">
        <title>The Global Catalogue of Microorganisms (GCM) 10K type strain sequencing project: providing services to taxonomists for standard genome sequencing and annotation.</title>
        <authorList>
            <consortium name="The Broad Institute Genomics Platform"/>
            <consortium name="The Broad Institute Genome Sequencing Center for Infectious Disease"/>
            <person name="Wu L."/>
            <person name="Ma J."/>
        </authorList>
    </citation>
    <scope>NUCLEOTIDE SEQUENCE [LARGE SCALE GENOMIC DNA]</scope>
    <source>
        <strain evidence="3">YIM 94188</strain>
    </source>
</reference>
<comment type="caution">
    <text evidence="2">The sequence shown here is derived from an EMBL/GenBank/DDBJ whole genome shotgun (WGS) entry which is preliminary data.</text>
</comment>
<feature type="region of interest" description="Disordered" evidence="1">
    <location>
        <begin position="1"/>
        <end position="33"/>
    </location>
</feature>
<sequence>MDDPSDATTPTAPSVLPRAEALPRTTSQERFGTVTPTPVTLVYTFTVGEQTLEAVVGFADAVAVARIRTRVVPRESPDIRPVTTAVARKPAAAVEPVRSSAIVRHTPGGYLTVPGRAPLNVGTQPGSLAVAHS</sequence>
<protein>
    <submittedName>
        <fullName evidence="2">Uncharacterized protein</fullName>
    </submittedName>
</protein>
<dbReference type="Proteomes" id="UP001596072">
    <property type="component" value="Unassembled WGS sequence"/>
</dbReference>
<feature type="compositionally biased region" description="Polar residues" evidence="1">
    <location>
        <begin position="1"/>
        <end position="12"/>
    </location>
</feature>
<evidence type="ECO:0000313" key="2">
    <source>
        <dbReference type="EMBL" id="MFC5728216.1"/>
    </source>
</evidence>
<evidence type="ECO:0000313" key="3">
    <source>
        <dbReference type="Proteomes" id="UP001596072"/>
    </source>
</evidence>
<name>A0ABW0ZBK7_9ACTN</name>
<gene>
    <name evidence="2" type="ORF">ACFPQB_04755</name>
</gene>
<proteinExistence type="predicted"/>
<evidence type="ECO:0000256" key="1">
    <source>
        <dbReference type="SAM" id="MobiDB-lite"/>
    </source>
</evidence>
<dbReference type="RefSeq" id="WP_378526946.1">
    <property type="nucleotide sequence ID" value="NZ_JBHSNS010000001.1"/>
</dbReference>
<keyword evidence="3" id="KW-1185">Reference proteome</keyword>
<dbReference type="EMBL" id="JBHSNS010000001">
    <property type="protein sequence ID" value="MFC5728216.1"/>
    <property type="molecule type" value="Genomic_DNA"/>
</dbReference>
<accession>A0ABW0ZBK7</accession>
<organism evidence="2 3">
    <name type="scientific">Nocardioides vastitatis</name>
    <dbReference type="NCBI Taxonomy" id="2568655"/>
    <lineage>
        <taxon>Bacteria</taxon>
        <taxon>Bacillati</taxon>
        <taxon>Actinomycetota</taxon>
        <taxon>Actinomycetes</taxon>
        <taxon>Propionibacteriales</taxon>
        <taxon>Nocardioidaceae</taxon>
        <taxon>Nocardioides</taxon>
    </lineage>
</organism>